<comment type="caution">
    <text evidence="2">The sequence shown here is derived from an EMBL/GenBank/DDBJ whole genome shotgun (WGS) entry which is preliminary data.</text>
</comment>
<organism evidence="2 3">
    <name type="scientific">Blastococcus colisei</name>
    <dbReference type="NCBI Taxonomy" id="1564162"/>
    <lineage>
        <taxon>Bacteria</taxon>
        <taxon>Bacillati</taxon>
        <taxon>Actinomycetota</taxon>
        <taxon>Actinomycetes</taxon>
        <taxon>Geodermatophilales</taxon>
        <taxon>Geodermatophilaceae</taxon>
        <taxon>Blastococcus</taxon>
    </lineage>
</organism>
<feature type="region of interest" description="Disordered" evidence="1">
    <location>
        <begin position="98"/>
        <end position="121"/>
    </location>
</feature>
<proteinExistence type="predicted"/>
<reference evidence="2 3" key="1">
    <citation type="submission" date="2019-06" db="EMBL/GenBank/DDBJ databases">
        <title>Sequencing the genomes of 1000 actinobacteria strains.</title>
        <authorList>
            <person name="Klenk H.-P."/>
        </authorList>
    </citation>
    <scope>NUCLEOTIDE SEQUENCE [LARGE SCALE GENOMIC DNA]</scope>
    <source>
        <strain evidence="2 3">DSM 46837</strain>
    </source>
</reference>
<gene>
    <name evidence="2" type="ORF">FHU33_3064</name>
</gene>
<dbReference type="Proteomes" id="UP000319865">
    <property type="component" value="Unassembled WGS sequence"/>
</dbReference>
<evidence type="ECO:0000313" key="2">
    <source>
        <dbReference type="EMBL" id="TQN43611.1"/>
    </source>
</evidence>
<evidence type="ECO:0000313" key="3">
    <source>
        <dbReference type="Proteomes" id="UP000319865"/>
    </source>
</evidence>
<protein>
    <submittedName>
        <fullName evidence="2">Uncharacterized protein</fullName>
    </submittedName>
</protein>
<name>A0A543PHP5_9ACTN</name>
<dbReference type="EMBL" id="VFQE01000001">
    <property type="protein sequence ID" value="TQN43611.1"/>
    <property type="molecule type" value="Genomic_DNA"/>
</dbReference>
<sequence length="121" mass="13326">MKAVSRDTAAELLERREIETERQSDEPGVAWRLQHLSADAYQLSNAGRATAYDVTVEIGDMVGVRPMSGQDVPPGGSLKVVAERKPYTRDDVVTVNWADGRAGDGGQRHTWLRPLPLKPTE</sequence>
<keyword evidence="3" id="KW-1185">Reference proteome</keyword>
<evidence type="ECO:0000256" key="1">
    <source>
        <dbReference type="SAM" id="MobiDB-lite"/>
    </source>
</evidence>
<dbReference type="AlphaFoldDB" id="A0A543PHP5"/>
<accession>A0A543PHP5</accession>